<sequence length="302" mass="33612">MKADLENFMFPSIDDLNNTIDQKIRTAVGEKVDLTKYDLTYEIPVTDAEIEKDPATLIRKLTGTYQVKLTHKFTQNTESKTVKRAITVITPNEGTREIIQKATFTRNVSTDLVTKQSIYTDFISQDGNILTTLEAYIPVVIPGYTPSIPKVDALEVNADSTPEDITITYKKVETNTSIDENKLTPTHIEGTSTTKPISDTPPTETTETIEVKLTISDDNNQLETETKTSKEKLVVEQNKQSKAKVNKINRLVNKVNEKQSKPTENKATLPQTGEKQTALFVGISVLLTSLGLFTASKKKAKE</sequence>
<evidence type="ECO:0000313" key="8">
    <source>
        <dbReference type="EMBL" id="KRN08849.1"/>
    </source>
</evidence>
<keyword evidence="2" id="KW-0964">Secreted</keyword>
<reference evidence="7 9" key="1">
    <citation type="submission" date="2012-06" db="EMBL/GenBank/DDBJ databases">
        <title>Draft genome sequence of Lactobacillus gigeriorum CRBIP 24.85T, isolated from chicken crop.</title>
        <authorList>
            <person name="Cousin S."/>
            <person name="Ma L."/>
            <person name="Creno S."/>
            <person name="Clermont D."/>
            <person name="Loux V."/>
            <person name="Bizet C."/>
            <person name="Bouchier C."/>
        </authorList>
    </citation>
    <scope>NUCLEOTIDE SEQUENCE [LARGE SCALE GENOMIC DNA]</scope>
    <source>
        <strain evidence="9">CRBIP 24.85T</strain>
        <strain evidence="7">Type strain: CRBIP 24.85</strain>
    </source>
</reference>
<keyword evidence="4" id="KW-0572">Peptidoglycan-anchor</keyword>
<evidence type="ECO:0000256" key="5">
    <source>
        <dbReference type="SAM" id="MobiDB-lite"/>
    </source>
</evidence>
<reference evidence="8 10" key="2">
    <citation type="journal article" date="2015" name="Genome Announc.">
        <title>Expanding the biotechnology potential of lactobacilli through comparative genomics of 213 strains and associated genera.</title>
        <authorList>
            <person name="Sun Z."/>
            <person name="Harris H.M."/>
            <person name="McCann A."/>
            <person name="Guo C."/>
            <person name="Argimon S."/>
            <person name="Zhang W."/>
            <person name="Yang X."/>
            <person name="Jeffery I.B."/>
            <person name="Cooney J.C."/>
            <person name="Kagawa T.F."/>
            <person name="Liu W."/>
            <person name="Song Y."/>
            <person name="Salvetti E."/>
            <person name="Wrobel A."/>
            <person name="Rasinkangas P."/>
            <person name="Parkhill J."/>
            <person name="Rea M.C."/>
            <person name="O'Sullivan O."/>
            <person name="Ritari J."/>
            <person name="Douillard F.P."/>
            <person name="Paul Ross R."/>
            <person name="Yang R."/>
            <person name="Briner A.E."/>
            <person name="Felis G.E."/>
            <person name="de Vos W.M."/>
            <person name="Barrangou R."/>
            <person name="Klaenhammer T.R."/>
            <person name="Caufield P.W."/>
            <person name="Cui Y."/>
            <person name="Zhang H."/>
            <person name="O'Toole P.W."/>
        </authorList>
    </citation>
    <scope>NUCLEOTIDE SEQUENCE [LARGE SCALE GENOMIC DNA]</scope>
    <source>
        <strain evidence="8 10">DSM 23908</strain>
    </source>
</reference>
<gene>
    <name evidence="7" type="ORF">BN52_10010</name>
    <name evidence="8" type="ORF">FC38_GL001657</name>
</gene>
<dbReference type="Gene3D" id="2.60.40.4300">
    <property type="match status" value="1"/>
</dbReference>
<evidence type="ECO:0000256" key="4">
    <source>
        <dbReference type="ARBA" id="ARBA00023088"/>
    </source>
</evidence>
<dbReference type="PROSITE" id="PS50847">
    <property type="entry name" value="GRAM_POS_ANCHORING"/>
    <property type="match status" value="1"/>
</dbReference>
<proteinExistence type="predicted"/>
<evidence type="ECO:0000256" key="3">
    <source>
        <dbReference type="ARBA" id="ARBA00022729"/>
    </source>
</evidence>
<keyword evidence="1" id="KW-0134">Cell wall</keyword>
<keyword evidence="3" id="KW-0732">Signal</keyword>
<dbReference type="Proteomes" id="UP000009326">
    <property type="component" value="Unassembled WGS sequence"/>
</dbReference>
<evidence type="ECO:0000259" key="6">
    <source>
        <dbReference type="PROSITE" id="PS50847"/>
    </source>
</evidence>
<comment type="caution">
    <text evidence="7">The sequence shown here is derived from an EMBL/GenBank/DDBJ whole genome shotgun (WGS) entry which is preliminary data.</text>
</comment>
<protein>
    <submittedName>
        <fullName evidence="7">Adhesion exoprotein</fullName>
    </submittedName>
</protein>
<dbReference type="InterPro" id="IPR019931">
    <property type="entry name" value="LPXTG_anchor"/>
</dbReference>
<evidence type="ECO:0000313" key="7">
    <source>
        <dbReference type="EMBL" id="CCI87726.1"/>
    </source>
</evidence>
<dbReference type="InterPro" id="IPR041495">
    <property type="entry name" value="Mub_B2"/>
</dbReference>
<evidence type="ECO:0000256" key="1">
    <source>
        <dbReference type="ARBA" id="ARBA00022512"/>
    </source>
</evidence>
<dbReference type="RefSeq" id="WP_008474030.1">
    <property type="nucleotide sequence ID" value="NZ_AYZO01000065.1"/>
</dbReference>
<dbReference type="PATRIC" id="fig|1423751.3.peg.1714"/>
<dbReference type="NCBIfam" id="TIGR01167">
    <property type="entry name" value="LPXTG_anchor"/>
    <property type="match status" value="1"/>
</dbReference>
<dbReference type="Pfam" id="PF00746">
    <property type="entry name" value="Gram_pos_anchor"/>
    <property type="match status" value="1"/>
</dbReference>
<feature type="domain" description="Gram-positive cocci surface proteins LPxTG" evidence="6">
    <location>
        <begin position="269"/>
        <end position="302"/>
    </location>
</feature>
<dbReference type="EMBL" id="CAKC01000088">
    <property type="protein sequence ID" value="CCI87726.1"/>
    <property type="molecule type" value="Genomic_DNA"/>
</dbReference>
<dbReference type="AlphaFoldDB" id="I7LDY3"/>
<name>I7LDY3_9LACO</name>
<dbReference type="Pfam" id="PF17966">
    <property type="entry name" value="Muc_B2"/>
    <property type="match status" value="1"/>
</dbReference>
<accession>I7LDY3</accession>
<evidence type="ECO:0000256" key="2">
    <source>
        <dbReference type="ARBA" id="ARBA00022525"/>
    </source>
</evidence>
<organism evidence="7 9">
    <name type="scientific">Lactobacillus gigeriorum DSM 23908 = CRBIP 24.85</name>
    <dbReference type="NCBI Taxonomy" id="1423751"/>
    <lineage>
        <taxon>Bacteria</taxon>
        <taxon>Bacillati</taxon>
        <taxon>Bacillota</taxon>
        <taxon>Bacilli</taxon>
        <taxon>Lactobacillales</taxon>
        <taxon>Lactobacillaceae</taxon>
        <taxon>Lactobacillus</taxon>
    </lineage>
</organism>
<keyword evidence="10" id="KW-1185">Reference proteome</keyword>
<dbReference type="Proteomes" id="UP000051521">
    <property type="component" value="Unassembled WGS sequence"/>
</dbReference>
<dbReference type="EMBL" id="AYZO01000065">
    <property type="protein sequence ID" value="KRN08849.1"/>
    <property type="molecule type" value="Genomic_DNA"/>
</dbReference>
<feature type="region of interest" description="Disordered" evidence="5">
    <location>
        <begin position="183"/>
        <end position="205"/>
    </location>
</feature>
<evidence type="ECO:0000313" key="10">
    <source>
        <dbReference type="Proteomes" id="UP000051521"/>
    </source>
</evidence>
<evidence type="ECO:0000313" key="9">
    <source>
        <dbReference type="Proteomes" id="UP000009326"/>
    </source>
</evidence>